<dbReference type="Proteomes" id="UP000530660">
    <property type="component" value="Unassembled WGS sequence"/>
</dbReference>
<dbReference type="CDD" id="cd00143">
    <property type="entry name" value="PP2Cc"/>
    <property type="match status" value="1"/>
</dbReference>
<keyword evidence="1" id="KW-0479">Metal-binding</keyword>
<gene>
    <name evidence="7" type="ORF">F1559_003164</name>
</gene>
<evidence type="ECO:0000256" key="2">
    <source>
        <dbReference type="ARBA" id="ARBA00022801"/>
    </source>
</evidence>
<comment type="caution">
    <text evidence="7">The sequence shown here is derived from an EMBL/GenBank/DDBJ whole genome shotgun (WGS) entry which is preliminary data.</text>
</comment>
<protein>
    <recommendedName>
        <fullName evidence="6">PPM-type phosphatase domain-containing protein</fullName>
    </recommendedName>
</protein>
<dbReference type="GO" id="GO:0046872">
    <property type="term" value="F:metal ion binding"/>
    <property type="evidence" value="ECO:0007669"/>
    <property type="project" value="UniProtKB-KW"/>
</dbReference>
<dbReference type="OrthoDB" id="10264738at2759"/>
<feature type="compositionally biased region" description="Polar residues" evidence="5">
    <location>
        <begin position="37"/>
        <end position="48"/>
    </location>
</feature>
<feature type="region of interest" description="Disordered" evidence="5">
    <location>
        <begin position="424"/>
        <end position="462"/>
    </location>
</feature>
<feature type="compositionally biased region" description="Basic and acidic residues" evidence="5">
    <location>
        <begin position="501"/>
        <end position="511"/>
    </location>
</feature>
<evidence type="ECO:0000313" key="8">
    <source>
        <dbReference type="Proteomes" id="UP000530660"/>
    </source>
</evidence>
<sequence>MPSQFEEPLDSVNDSLQRLSTSSVSTVSADSLERASSEQLKSGHTPRNSIKDTIQREMAGVPIPRSGASRSGIEGTSFGSSLRRAASRLFQPLRRSESGRNLTNRLKGRSSGVDGESTRNRLLPFSRTFAHGVVEEQGRRPTMEDRCCTLVLGDGPDAIGIFGVFDGHGGKLASNYCHDHFLERLLGHDCFSTDTERALTETCHLIDQEILAESVRKRTYAGTTVALVVLKDDKIYCCNVGDSRTVLCAAGGVAVPLSVDHSPMVPQEVRRIKAAGGFINSRGVNGYISLTRALGDLDLKAHARRLFPHLDITGNLLIPDPDITVRSIDPQDEFLIVACDGVWCRLTNEEAVRITRAALRRYGGDPRAAATTLVHAALAAGSGDNVSVIVVILSRPELMRDVTVHGGKAFEHLSAMDVSDTGLAATSPGELAPNSLSRDSSQSNLSSSSGACTPDNDQEDVSEYSNELVIANAQAALAEVVLGDVPEEELNAASARRDLRQRAANARDRTRSPSMFGFLQRSRR</sequence>
<dbReference type="EMBL" id="VWRR01000010">
    <property type="protein sequence ID" value="KAF6002491.1"/>
    <property type="molecule type" value="Genomic_DNA"/>
</dbReference>
<evidence type="ECO:0000256" key="4">
    <source>
        <dbReference type="RuleBase" id="RU003465"/>
    </source>
</evidence>
<dbReference type="AlphaFoldDB" id="A0A7J7IJM3"/>
<dbReference type="InterPro" id="IPR036457">
    <property type="entry name" value="PPM-type-like_dom_sf"/>
</dbReference>
<dbReference type="PROSITE" id="PS51746">
    <property type="entry name" value="PPM_2"/>
    <property type="match status" value="1"/>
</dbReference>
<organism evidence="7 8">
    <name type="scientific">Cyanidiococcus yangmingshanensis</name>
    <dbReference type="NCBI Taxonomy" id="2690220"/>
    <lineage>
        <taxon>Eukaryota</taxon>
        <taxon>Rhodophyta</taxon>
        <taxon>Bangiophyceae</taxon>
        <taxon>Cyanidiales</taxon>
        <taxon>Cyanidiaceae</taxon>
        <taxon>Cyanidiococcus</taxon>
    </lineage>
</organism>
<dbReference type="InterPro" id="IPR015655">
    <property type="entry name" value="PP2C"/>
</dbReference>
<keyword evidence="8" id="KW-1185">Reference proteome</keyword>
<feature type="region of interest" description="Disordered" evidence="5">
    <location>
        <begin position="1"/>
        <end position="55"/>
    </location>
</feature>
<reference evidence="7 8" key="1">
    <citation type="journal article" date="2020" name="J. Phycol.">
        <title>Comparative genome analysis reveals Cyanidiococcus gen. nov., a new extremophilic red algal genus sister to Cyanidioschyzon (Cyanidioschyzonaceae, Rhodophyta).</title>
        <authorList>
            <person name="Liu S.-L."/>
            <person name="Chiang Y.-R."/>
            <person name="Yoon H.S."/>
            <person name="Fu H.-Y."/>
        </authorList>
    </citation>
    <scope>NUCLEOTIDE SEQUENCE [LARGE SCALE GENOMIC DNA]</scope>
    <source>
        <strain evidence="7 8">THAL066</strain>
    </source>
</reference>
<accession>A0A7J7IJM3</accession>
<proteinExistence type="inferred from homology"/>
<feature type="region of interest" description="Disordered" evidence="5">
    <location>
        <begin position="501"/>
        <end position="524"/>
    </location>
</feature>
<dbReference type="SUPFAM" id="SSF81606">
    <property type="entry name" value="PP2C-like"/>
    <property type="match status" value="1"/>
</dbReference>
<dbReference type="InterPro" id="IPR000222">
    <property type="entry name" value="PP2C_BS"/>
</dbReference>
<evidence type="ECO:0000313" key="7">
    <source>
        <dbReference type="EMBL" id="KAF6002491.1"/>
    </source>
</evidence>
<dbReference type="PROSITE" id="PS01032">
    <property type="entry name" value="PPM_1"/>
    <property type="match status" value="1"/>
</dbReference>
<feature type="domain" description="PPM-type phosphatase" evidence="6">
    <location>
        <begin position="130"/>
        <end position="393"/>
    </location>
</feature>
<dbReference type="InterPro" id="IPR001932">
    <property type="entry name" value="PPM-type_phosphatase-like_dom"/>
</dbReference>
<keyword evidence="3 4" id="KW-0904">Protein phosphatase</keyword>
<dbReference type="GO" id="GO:0004722">
    <property type="term" value="F:protein serine/threonine phosphatase activity"/>
    <property type="evidence" value="ECO:0007669"/>
    <property type="project" value="InterPro"/>
</dbReference>
<feature type="region of interest" description="Disordered" evidence="5">
    <location>
        <begin position="94"/>
        <end position="118"/>
    </location>
</feature>
<feature type="compositionally biased region" description="Low complexity" evidence="5">
    <location>
        <begin position="434"/>
        <end position="449"/>
    </location>
</feature>
<dbReference type="SMART" id="SM00332">
    <property type="entry name" value="PP2Cc"/>
    <property type="match status" value="1"/>
</dbReference>
<dbReference type="Gene3D" id="3.60.40.10">
    <property type="entry name" value="PPM-type phosphatase domain"/>
    <property type="match status" value="1"/>
</dbReference>
<comment type="similarity">
    <text evidence="4">Belongs to the PP2C family.</text>
</comment>
<dbReference type="Pfam" id="PF00481">
    <property type="entry name" value="PP2C"/>
    <property type="match status" value="1"/>
</dbReference>
<keyword evidence="2 4" id="KW-0378">Hydrolase</keyword>
<name>A0A7J7IJM3_9RHOD</name>
<evidence type="ECO:0000259" key="6">
    <source>
        <dbReference type="PROSITE" id="PS51746"/>
    </source>
</evidence>
<evidence type="ECO:0000256" key="1">
    <source>
        <dbReference type="ARBA" id="ARBA00022723"/>
    </source>
</evidence>
<evidence type="ECO:0000256" key="5">
    <source>
        <dbReference type="SAM" id="MobiDB-lite"/>
    </source>
</evidence>
<evidence type="ECO:0000256" key="3">
    <source>
        <dbReference type="ARBA" id="ARBA00022912"/>
    </source>
</evidence>
<dbReference type="PANTHER" id="PTHR47992">
    <property type="entry name" value="PROTEIN PHOSPHATASE"/>
    <property type="match status" value="1"/>
</dbReference>